<feature type="binding site" evidence="14">
    <location>
        <position position="106"/>
    </location>
    <ligand>
        <name>substrate</name>
    </ligand>
</feature>
<keyword evidence="12" id="KW-0457">Lysine biosynthesis</keyword>
<dbReference type="Proteomes" id="UP000184016">
    <property type="component" value="Unassembled WGS sequence"/>
</dbReference>
<evidence type="ECO:0000256" key="13">
    <source>
        <dbReference type="ARBA" id="ARBA00047872"/>
    </source>
</evidence>
<keyword evidence="20" id="KW-1185">Reference proteome</keyword>
<dbReference type="UniPathway" id="UPA00050">
    <property type="reaction ID" value="UER00461"/>
</dbReference>
<dbReference type="PANTHER" id="PTHR21499">
    <property type="entry name" value="ASPARTATE KINASE"/>
    <property type="match status" value="1"/>
</dbReference>
<evidence type="ECO:0000256" key="9">
    <source>
        <dbReference type="ARBA" id="ARBA00022777"/>
    </source>
</evidence>
<dbReference type="EMBL" id="FRAF01000012">
    <property type="protein sequence ID" value="SHK32173.1"/>
    <property type="molecule type" value="Genomic_DNA"/>
</dbReference>
<evidence type="ECO:0000256" key="5">
    <source>
        <dbReference type="ARBA" id="ARBA00010122"/>
    </source>
</evidence>
<accession>A0A1M6RIC0</accession>
<dbReference type="Pfam" id="PF00696">
    <property type="entry name" value="AA_kinase"/>
    <property type="match status" value="1"/>
</dbReference>
<sequence>MRYKSRKNWLKTIGSARSIERLCQEWMRVKILVQKFGGTSVATSEMRNYAANHIERALSDGYRVVVVVSAMGRRGEPYATDTLLSMFENASSVSPRDMDIIMSCGEAISAVVFSSLLRSRGHEVTVMNGAQAGIITTKDFTNARVLEVNPTRILHELGQNRIVVVMGFQGVTPEGDITTLGRGGSDTTATALGVALDAEYVDIFTDVEGIMTADPRIVTNAKRIRQVTYSEICNLAYQGAKVIHPRAVEIAMQKNIPIRVRSTALEDEGTLVTSHVSFLETHVVHDQLITGVTQTTHVTRLLIPASGKDGARVFRIMAEHNISVDFISVQEGKVAYTVPNTKADLAVRLLNESGYSVEVLPDCAKVSCVGAAIAGTPGVMARIYTALAEENVEILQFADSHTTMWCLVRMDQMETAVRALHREFCLEELVQQNVSR</sequence>
<dbReference type="UniPathway" id="UPA00051">
    <property type="reaction ID" value="UER00462"/>
</dbReference>
<evidence type="ECO:0000259" key="17">
    <source>
        <dbReference type="Pfam" id="PF00696"/>
    </source>
</evidence>
<evidence type="ECO:0000256" key="8">
    <source>
        <dbReference type="ARBA" id="ARBA00022741"/>
    </source>
</evidence>
<proteinExistence type="inferred from homology"/>
<comment type="function">
    <text evidence="1">Catalyzes the phosphorylation of the beta-carboxyl group of aspartic acid with ATP to yield 4-phospho-L-aspartate, which is involved in the branched biosynthetic pathway leading to the biosynthesis of amino acids threonine, isoleucine and methionine.</text>
</comment>
<dbReference type="GO" id="GO:0009088">
    <property type="term" value="P:threonine biosynthetic process"/>
    <property type="evidence" value="ECO:0007669"/>
    <property type="project" value="UniProtKB-UniPathway"/>
</dbReference>
<evidence type="ECO:0000313" key="20">
    <source>
        <dbReference type="Proteomes" id="UP000184016"/>
    </source>
</evidence>
<feature type="binding site" evidence="14">
    <location>
        <begin position="205"/>
        <end position="206"/>
    </location>
    <ligand>
        <name>ATP</name>
        <dbReference type="ChEBI" id="CHEBI:30616"/>
    </ligand>
</feature>
<comment type="similarity">
    <text evidence="5 15">Belongs to the aspartokinase family.</text>
</comment>
<dbReference type="SUPFAM" id="SSF55021">
    <property type="entry name" value="ACT-like"/>
    <property type="match status" value="2"/>
</dbReference>
<feature type="domain" description="CASTOR ACT" evidence="18">
    <location>
        <begin position="361"/>
        <end position="422"/>
    </location>
</feature>
<keyword evidence="7 15" id="KW-0808">Transferase</keyword>
<protein>
    <recommendedName>
        <fullName evidence="15">Aspartokinase</fullName>
        <ecNumber evidence="15">2.7.2.4</ecNumber>
    </recommendedName>
</protein>
<dbReference type="GO" id="GO:0009090">
    <property type="term" value="P:homoserine biosynthetic process"/>
    <property type="evidence" value="ECO:0007669"/>
    <property type="project" value="TreeGrafter"/>
</dbReference>
<reference evidence="20" key="1">
    <citation type="submission" date="2016-11" db="EMBL/GenBank/DDBJ databases">
        <authorList>
            <person name="Varghese N."/>
            <person name="Submissions S."/>
        </authorList>
    </citation>
    <scope>NUCLEOTIDE SEQUENCE [LARGE SCALE GENOMIC DNA]</scope>
    <source>
        <strain evidence="20">USBA-503</strain>
    </source>
</reference>
<keyword evidence="8 14" id="KW-0547">Nucleotide-binding</keyword>
<evidence type="ECO:0000256" key="3">
    <source>
        <dbReference type="ARBA" id="ARBA00004986"/>
    </source>
</evidence>
<evidence type="ECO:0000256" key="7">
    <source>
        <dbReference type="ARBA" id="ARBA00022679"/>
    </source>
</evidence>
<dbReference type="GO" id="GO:0019877">
    <property type="term" value="P:diaminopimelate biosynthetic process"/>
    <property type="evidence" value="ECO:0007669"/>
    <property type="project" value="UniProtKB-KW"/>
</dbReference>
<dbReference type="InterPro" id="IPR001341">
    <property type="entry name" value="Asp_kinase"/>
</dbReference>
<evidence type="ECO:0000256" key="15">
    <source>
        <dbReference type="RuleBase" id="RU003448"/>
    </source>
</evidence>
<dbReference type="InterPro" id="IPR045865">
    <property type="entry name" value="ACT-like_dom_sf"/>
</dbReference>
<name>A0A1M6RIC0_9BACL</name>
<evidence type="ECO:0000256" key="14">
    <source>
        <dbReference type="PIRSR" id="PIRSR000726-1"/>
    </source>
</evidence>
<comment type="catalytic activity">
    <reaction evidence="13 15">
        <text>L-aspartate + ATP = 4-phospho-L-aspartate + ADP</text>
        <dbReference type="Rhea" id="RHEA:23776"/>
        <dbReference type="ChEBI" id="CHEBI:29991"/>
        <dbReference type="ChEBI" id="CHEBI:30616"/>
        <dbReference type="ChEBI" id="CHEBI:57535"/>
        <dbReference type="ChEBI" id="CHEBI:456216"/>
        <dbReference type="EC" id="2.7.2.4"/>
    </reaction>
</comment>
<dbReference type="PANTHER" id="PTHR21499:SF3">
    <property type="entry name" value="ASPARTOKINASE"/>
    <property type="match status" value="1"/>
</dbReference>
<keyword evidence="11" id="KW-0220">Diaminopimelate biosynthesis</keyword>
<evidence type="ECO:0000256" key="2">
    <source>
        <dbReference type="ARBA" id="ARBA00004766"/>
    </source>
</evidence>
<dbReference type="GO" id="GO:0005524">
    <property type="term" value="F:ATP binding"/>
    <property type="evidence" value="ECO:0007669"/>
    <property type="project" value="UniProtKB-KW"/>
</dbReference>
<feature type="domain" description="Aspartate/glutamate/uridylate kinase" evidence="17">
    <location>
        <begin position="30"/>
        <end position="262"/>
    </location>
</feature>
<dbReference type="InterPro" id="IPR001048">
    <property type="entry name" value="Asp/Glu/Uridylate_kinase"/>
</dbReference>
<dbReference type="InterPro" id="IPR018042">
    <property type="entry name" value="Aspartate_kinase_CS"/>
</dbReference>
<comment type="pathway">
    <text evidence="4 16">Amino-acid biosynthesis; L-threonine biosynthesis; L-threonine from L-aspartate: step 1/5.</text>
</comment>
<dbReference type="FunFam" id="3.40.1160.10:FF:000002">
    <property type="entry name" value="Aspartokinase"/>
    <property type="match status" value="1"/>
</dbReference>
<evidence type="ECO:0000256" key="1">
    <source>
        <dbReference type="ARBA" id="ARBA00003121"/>
    </source>
</evidence>
<dbReference type="NCBIfam" id="TIGR00656">
    <property type="entry name" value="asp_kin_monofn"/>
    <property type="match status" value="1"/>
</dbReference>
<dbReference type="InterPro" id="IPR036393">
    <property type="entry name" value="AceGlu_kinase-like_sf"/>
</dbReference>
<evidence type="ECO:0000256" key="12">
    <source>
        <dbReference type="ARBA" id="ARBA00023154"/>
    </source>
</evidence>
<dbReference type="PIRSF" id="PIRSF000726">
    <property type="entry name" value="Asp_kin"/>
    <property type="match status" value="1"/>
</dbReference>
<feature type="binding site" evidence="14">
    <location>
        <position position="216"/>
    </location>
    <ligand>
        <name>ATP</name>
        <dbReference type="ChEBI" id="CHEBI:30616"/>
    </ligand>
</feature>
<dbReference type="STRING" id="1830138.SAMN05443507_11221"/>
<dbReference type="GO" id="GO:0005829">
    <property type="term" value="C:cytosol"/>
    <property type="evidence" value="ECO:0007669"/>
    <property type="project" value="TreeGrafter"/>
</dbReference>
<evidence type="ECO:0000259" key="18">
    <source>
        <dbReference type="Pfam" id="PF13840"/>
    </source>
</evidence>
<evidence type="ECO:0000256" key="10">
    <source>
        <dbReference type="ARBA" id="ARBA00022840"/>
    </source>
</evidence>
<evidence type="ECO:0000313" key="19">
    <source>
        <dbReference type="EMBL" id="SHK32173.1"/>
    </source>
</evidence>
<feature type="binding site" evidence="14">
    <location>
        <begin position="241"/>
        <end position="242"/>
    </location>
    <ligand>
        <name>ATP</name>
        <dbReference type="ChEBI" id="CHEBI:30616"/>
    </ligand>
</feature>
<keyword evidence="9 15" id="KW-0418">Kinase</keyword>
<evidence type="ECO:0000256" key="4">
    <source>
        <dbReference type="ARBA" id="ARBA00005139"/>
    </source>
</evidence>
<dbReference type="PROSITE" id="PS00324">
    <property type="entry name" value="ASPARTOKINASE"/>
    <property type="match status" value="1"/>
</dbReference>
<dbReference type="AlphaFoldDB" id="A0A1M6RIC0"/>
<dbReference type="SUPFAM" id="SSF53633">
    <property type="entry name" value="Carbamate kinase-like"/>
    <property type="match status" value="1"/>
</dbReference>
<evidence type="ECO:0000256" key="11">
    <source>
        <dbReference type="ARBA" id="ARBA00022915"/>
    </source>
</evidence>
<comment type="pathway">
    <text evidence="3 16">Amino-acid biosynthesis; L-methionine biosynthesis via de novo pathway; L-homoserine from L-aspartate: step 1/3.</text>
</comment>
<dbReference type="NCBIfam" id="TIGR00657">
    <property type="entry name" value="asp_kinases"/>
    <property type="match status" value="1"/>
</dbReference>
<keyword evidence="6 16" id="KW-0028">Amino-acid biosynthesis</keyword>
<dbReference type="GO" id="GO:0004072">
    <property type="term" value="F:aspartate kinase activity"/>
    <property type="evidence" value="ECO:0007669"/>
    <property type="project" value="UniProtKB-EC"/>
</dbReference>
<dbReference type="InterPro" id="IPR005260">
    <property type="entry name" value="Asp_kin_monofn"/>
</dbReference>
<dbReference type="Gene3D" id="3.30.2130.10">
    <property type="entry name" value="VC0802-like"/>
    <property type="match status" value="1"/>
</dbReference>
<dbReference type="InterPro" id="IPR027795">
    <property type="entry name" value="CASTOR_ACT_dom"/>
</dbReference>
<dbReference type="Gene3D" id="3.40.1160.10">
    <property type="entry name" value="Acetylglutamate kinase-like"/>
    <property type="match status" value="1"/>
</dbReference>
<organism evidence="19 20">
    <name type="scientific">Alicyclobacillus tolerans</name>
    <dbReference type="NCBI Taxonomy" id="90970"/>
    <lineage>
        <taxon>Bacteria</taxon>
        <taxon>Bacillati</taxon>
        <taxon>Bacillota</taxon>
        <taxon>Bacilli</taxon>
        <taxon>Bacillales</taxon>
        <taxon>Alicyclobacillaceae</taxon>
        <taxon>Alicyclobacillus</taxon>
    </lineage>
</organism>
<dbReference type="EC" id="2.7.2.4" evidence="15"/>
<dbReference type="GO" id="GO:0009089">
    <property type="term" value="P:lysine biosynthetic process via diaminopimelate"/>
    <property type="evidence" value="ECO:0007669"/>
    <property type="project" value="UniProtKB-UniPathway"/>
</dbReference>
<comment type="pathway">
    <text evidence="2 16">Amino-acid biosynthesis; L-lysine biosynthesis via DAP pathway; (S)-tetrahydrodipicolinate from L-aspartate: step 1/4.</text>
</comment>
<evidence type="ECO:0000256" key="6">
    <source>
        <dbReference type="ARBA" id="ARBA00022605"/>
    </source>
</evidence>
<evidence type="ECO:0000256" key="16">
    <source>
        <dbReference type="RuleBase" id="RU004249"/>
    </source>
</evidence>
<dbReference type="UniPathway" id="UPA00034">
    <property type="reaction ID" value="UER00015"/>
</dbReference>
<dbReference type="NCBIfam" id="NF006068">
    <property type="entry name" value="PRK08210.1"/>
    <property type="match status" value="1"/>
</dbReference>
<dbReference type="Pfam" id="PF13840">
    <property type="entry name" value="ACT_7"/>
    <property type="match status" value="1"/>
</dbReference>
<keyword evidence="10 14" id="KW-0067">ATP-binding</keyword>
<feature type="binding site" evidence="14">
    <location>
        <position position="80"/>
    </location>
    <ligand>
        <name>substrate</name>
    </ligand>
</feature>
<feature type="binding site" evidence="14">
    <location>
        <begin position="35"/>
        <end position="38"/>
    </location>
    <ligand>
        <name>ATP</name>
        <dbReference type="ChEBI" id="CHEBI:30616"/>
    </ligand>
</feature>
<gene>
    <name evidence="19" type="ORF">SAMN05443507_11221</name>
</gene>